<dbReference type="SUPFAM" id="SSF53756">
    <property type="entry name" value="UDP-Glycosyltransferase/glycogen phosphorylase"/>
    <property type="match status" value="1"/>
</dbReference>
<dbReference type="GO" id="GO:0009103">
    <property type="term" value="P:lipopolysaccharide biosynthetic process"/>
    <property type="evidence" value="ECO:0007669"/>
    <property type="project" value="TreeGrafter"/>
</dbReference>
<organism evidence="4 5">
    <name type="scientific">Sporolactobacillus shoreae</name>
    <dbReference type="NCBI Taxonomy" id="1465501"/>
    <lineage>
        <taxon>Bacteria</taxon>
        <taxon>Bacillati</taxon>
        <taxon>Bacillota</taxon>
        <taxon>Bacilli</taxon>
        <taxon>Bacillales</taxon>
        <taxon>Sporolactobacillaceae</taxon>
        <taxon>Sporolactobacillus</taxon>
    </lineage>
</organism>
<accession>A0A4Z0GT32</accession>
<dbReference type="EMBL" id="SRJD01000002">
    <property type="protein sequence ID" value="TGA99834.1"/>
    <property type="molecule type" value="Genomic_DNA"/>
</dbReference>
<evidence type="ECO:0000313" key="5">
    <source>
        <dbReference type="Proteomes" id="UP000298347"/>
    </source>
</evidence>
<dbReference type="InterPro" id="IPR028098">
    <property type="entry name" value="Glyco_trans_4-like_N"/>
</dbReference>
<comment type="caution">
    <text evidence="4">The sequence shown here is derived from an EMBL/GenBank/DDBJ whole genome shotgun (WGS) entry which is preliminary data.</text>
</comment>
<dbReference type="AlphaFoldDB" id="A0A4Z0GT32"/>
<proteinExistence type="predicted"/>
<evidence type="ECO:0000259" key="2">
    <source>
        <dbReference type="Pfam" id="PF00534"/>
    </source>
</evidence>
<name>A0A4Z0GT32_9BACL</name>
<dbReference type="Proteomes" id="UP000298347">
    <property type="component" value="Unassembled WGS sequence"/>
</dbReference>
<reference evidence="4 5" key="1">
    <citation type="journal article" date="2015" name="Int. J. Syst. Evol. Microbiol.">
        <title>Sporolactobacillus shoreae sp. nov. and Sporolactobacillus spathodeae sp. nov., two spore-forming lactic acid bacteria isolated from tree barks in Thailand.</title>
        <authorList>
            <person name="Thamacharoensuk T."/>
            <person name="Kitahara M."/>
            <person name="Ohkuma M."/>
            <person name="Thongchul N."/>
            <person name="Tanasupawat S."/>
        </authorList>
    </citation>
    <scope>NUCLEOTIDE SEQUENCE [LARGE SCALE GENOMIC DNA]</scope>
    <source>
        <strain evidence="4 5">BK92</strain>
    </source>
</reference>
<dbReference type="GO" id="GO:0016757">
    <property type="term" value="F:glycosyltransferase activity"/>
    <property type="evidence" value="ECO:0007669"/>
    <property type="project" value="InterPro"/>
</dbReference>
<evidence type="ECO:0000259" key="3">
    <source>
        <dbReference type="Pfam" id="PF13439"/>
    </source>
</evidence>
<feature type="domain" description="Glycosyltransferase subfamily 4-like N-terminal" evidence="3">
    <location>
        <begin position="101"/>
        <end position="176"/>
    </location>
</feature>
<keyword evidence="1 4" id="KW-0808">Transferase</keyword>
<protein>
    <submittedName>
        <fullName evidence="4">Glycosyltransferase family 1 protein</fullName>
    </submittedName>
</protein>
<dbReference type="Pfam" id="PF00534">
    <property type="entry name" value="Glycos_transf_1"/>
    <property type="match status" value="1"/>
</dbReference>
<dbReference type="OrthoDB" id="9797829at2"/>
<dbReference type="PANTHER" id="PTHR46401:SF2">
    <property type="entry name" value="GLYCOSYLTRANSFERASE WBBK-RELATED"/>
    <property type="match status" value="1"/>
</dbReference>
<gene>
    <name evidence="4" type="ORF">E4665_02480</name>
</gene>
<dbReference type="FunFam" id="3.40.50.2000:FF:000119">
    <property type="entry name" value="Glycosyl transferase group 1"/>
    <property type="match status" value="1"/>
</dbReference>
<sequence>MLNVNFGMQDVNHFSTGIGVFGNKIIMELMKYDDLDCTGHIFFTPGLRRKDFKRFRFSTKICYLPARWMYNVRLKLLPLSMRQICHRKNDVHVFFNYKLPRVKLDGKVVATIHDLIPLKTEMENEAIRNQYLARVQDAVKRSDEILTVSEYSRKDISDYFQIPENNIHIIPNGVDFAAFNTPIDSDRLKSVRENYQLPDKFILYFGSSRKHKNVESVIKAYARLTDTLKDSFHLVITNANEPLKQLAEKLGIQPYVRFVGKVDDSDKAAFYQLADLKLFLSLYEGFGIPILEAMAAGTPVITSNVSSLPEVSGDAALLVDPLDIDQIAEAVTRVLTDFELRQDMIDKGLANARKYTWENAAKILHDFLIHELDHQ</sequence>
<dbReference type="CDD" id="cd03809">
    <property type="entry name" value="GT4_MtfB-like"/>
    <property type="match status" value="1"/>
</dbReference>
<dbReference type="Pfam" id="PF13439">
    <property type="entry name" value="Glyco_transf_4"/>
    <property type="match status" value="1"/>
</dbReference>
<dbReference type="RefSeq" id="WP_135347230.1">
    <property type="nucleotide sequence ID" value="NZ_SRJD01000002.1"/>
</dbReference>
<dbReference type="PANTHER" id="PTHR46401">
    <property type="entry name" value="GLYCOSYLTRANSFERASE WBBK-RELATED"/>
    <property type="match status" value="1"/>
</dbReference>
<feature type="domain" description="Glycosyl transferase family 1" evidence="2">
    <location>
        <begin position="197"/>
        <end position="348"/>
    </location>
</feature>
<evidence type="ECO:0000313" key="4">
    <source>
        <dbReference type="EMBL" id="TGA99834.1"/>
    </source>
</evidence>
<keyword evidence="5" id="KW-1185">Reference proteome</keyword>
<evidence type="ECO:0000256" key="1">
    <source>
        <dbReference type="ARBA" id="ARBA00022679"/>
    </source>
</evidence>
<dbReference type="InterPro" id="IPR001296">
    <property type="entry name" value="Glyco_trans_1"/>
</dbReference>
<dbReference type="Gene3D" id="3.40.50.2000">
    <property type="entry name" value="Glycogen Phosphorylase B"/>
    <property type="match status" value="2"/>
</dbReference>